<dbReference type="Proteomes" id="UP000019119">
    <property type="component" value="Segment"/>
</dbReference>
<gene>
    <name evidence="1" type="primary">13</name>
    <name evidence="1" type="ORF">PBI_EAGLEEYE_13</name>
</gene>
<name>W0LIS0_9CAUD</name>
<dbReference type="GeneID" id="18502775"/>
<sequence>MTYTLPVIAKALMAGVTAALGAAAVAAGGPDLSALDLGDILGSLGAGLVAFGATFSTPNKDTSTPVDKVIAGVEQAVAAHEAAKAEVDRVKEALGSVTSDVQRAADAVNLGPLASQILNGIAPAYSQVFDPDTQPWNR</sequence>
<evidence type="ECO:0000313" key="1">
    <source>
        <dbReference type="EMBL" id="AHG23793.1"/>
    </source>
</evidence>
<dbReference type="Pfam" id="PF16081">
    <property type="entry name" value="Phage_holin_7_1"/>
    <property type="match status" value="1"/>
</dbReference>
<keyword evidence="2" id="KW-1185">Reference proteome</keyword>
<reference evidence="1 2" key="1">
    <citation type="submission" date="2013-11" db="EMBL/GenBank/DDBJ databases">
        <authorList>
            <person name="Awa H."/>
            <person name="Bernal J.T."/>
            <person name="Coelho R.E."/>
            <person name="Culpepper S.C."/>
            <person name="Devaraju V.S."/>
            <person name="Higgins R.T."/>
            <person name="Husein A.J."/>
            <person name="Johnston E.M."/>
            <person name="Jung J.A."/>
            <person name="Kanani-Hendijani T.A."/>
            <person name="Knapp R.E."/>
            <person name="Lepiocha N."/>
            <person name="McCarter A.J."/>
            <person name="Merlau P.R."/>
            <person name="Monfared M.S."/>
            <person name="Olney H.P."/>
            <person name="Pineda M.R."/>
            <person name="Pizzini S.E."/>
            <person name="Roberson D.J."/>
            <person name="Rodriguez J."/>
            <person name="Simpson N.A."/>
            <person name="Stevens S.C."/>
            <person name="Stroub-Tahmassi C.A."/>
            <person name="Syed N."/>
            <person name="Torres S.E."/>
            <person name="Townsend C.W."/>
            <person name="White X.E."/>
            <person name="Willette C.E."/>
            <person name="Deming K.E."/>
            <person name="Simon S.E."/>
            <person name="Benjamin R.C."/>
            <person name="Hughes L.E."/>
            <person name="Hale R.H."/>
            <person name="Lamson-Kim T."/>
            <person name="Visi D.H."/>
            <person name="Allen M.S."/>
            <person name="Bradley K.W."/>
            <person name="Clarke D.Q."/>
            <person name="Lewis M.F."/>
            <person name="Barker L.P."/>
            <person name="Bailey C."/>
            <person name="Asai D.J."/>
            <person name="Garber M.L."/>
            <person name="Bowman C.A."/>
            <person name="Russell D.A."/>
            <person name="Pope W.H."/>
            <person name="Jacobs-Sera D."/>
            <person name="Hendrix R.W."/>
            <person name="Hatfull G.F."/>
        </authorList>
    </citation>
    <scope>NUCLEOTIDE SEQUENCE [LARGE SCALE GENOMIC DNA]</scope>
</reference>
<proteinExistence type="predicted"/>
<organism evidence="1 2">
    <name type="scientific">Mycobacterium phage EagleEye</name>
    <dbReference type="NCBI Taxonomy" id="1429759"/>
    <lineage>
        <taxon>Viruses</taxon>
        <taxon>Duplodnaviria</taxon>
        <taxon>Heunggongvirae</taxon>
        <taxon>Uroviricota</taxon>
        <taxon>Caudoviricetes</taxon>
        <taxon>Eagleeyevirus</taxon>
        <taxon>Eagleeyevirus eagleeye</taxon>
    </lineage>
</organism>
<evidence type="ECO:0000313" key="2">
    <source>
        <dbReference type="Proteomes" id="UP000019119"/>
    </source>
</evidence>
<dbReference type="InterPro" id="IPR032121">
    <property type="entry name" value="Myco_phage_holin"/>
</dbReference>
<dbReference type="OrthoDB" id="22806at10239"/>
<dbReference type="KEGG" id="vg:18502775"/>
<dbReference type="RefSeq" id="YP_009005755.1">
    <property type="nucleotide sequence ID" value="NC_023564.1"/>
</dbReference>
<dbReference type="EMBL" id="KF861510">
    <property type="protein sequence ID" value="AHG23793.1"/>
    <property type="molecule type" value="Genomic_DNA"/>
</dbReference>
<accession>W0LIS0</accession>
<protein>
    <submittedName>
        <fullName evidence="1">Holin</fullName>
    </submittedName>
</protein>